<keyword evidence="1" id="KW-0732">Signal</keyword>
<name>A0A8S1N086_PARPR</name>
<dbReference type="Proteomes" id="UP000688137">
    <property type="component" value="Unassembled WGS sequence"/>
</dbReference>
<gene>
    <name evidence="2" type="ORF">PPRIM_AZ9-3.1.T0750187</name>
</gene>
<protein>
    <recommendedName>
        <fullName evidence="4">TNFR-Cys domain-containing protein</fullName>
    </recommendedName>
</protein>
<sequence length="221" mass="25782">MKQLIINLLIRFIPIIGVVGLREYSQWIEVFGNANGILCPELHTYIPDMHPHQCVSYATICKGVTEAEIKTEVNGTQYVCHPRFQPFDEGTPTKGDYSFHCGSDFGQTLIMERSLDGHYKFYCKENLYPKTCLIQDKQRCQYCKFPFFGFECESVPQYYDRTQTNPVRKCDGQCEECDQNKVCSACRFDYEKNNSTDNLCSKSKMLWFSTLCTNQKRQFEY</sequence>
<reference evidence="2" key="1">
    <citation type="submission" date="2021-01" db="EMBL/GenBank/DDBJ databases">
        <authorList>
            <consortium name="Genoscope - CEA"/>
            <person name="William W."/>
        </authorList>
    </citation>
    <scope>NUCLEOTIDE SEQUENCE</scope>
</reference>
<dbReference type="EMBL" id="CAJJDM010000078">
    <property type="protein sequence ID" value="CAD8086020.1"/>
    <property type="molecule type" value="Genomic_DNA"/>
</dbReference>
<evidence type="ECO:0008006" key="4">
    <source>
        <dbReference type="Google" id="ProtNLM"/>
    </source>
</evidence>
<feature type="signal peptide" evidence="1">
    <location>
        <begin position="1"/>
        <end position="20"/>
    </location>
</feature>
<feature type="chain" id="PRO_5035924206" description="TNFR-Cys domain-containing protein" evidence="1">
    <location>
        <begin position="21"/>
        <end position="221"/>
    </location>
</feature>
<proteinExistence type="predicted"/>
<comment type="caution">
    <text evidence="2">The sequence shown here is derived from an EMBL/GenBank/DDBJ whole genome shotgun (WGS) entry which is preliminary data.</text>
</comment>
<evidence type="ECO:0000256" key="1">
    <source>
        <dbReference type="SAM" id="SignalP"/>
    </source>
</evidence>
<dbReference type="AlphaFoldDB" id="A0A8S1N086"/>
<evidence type="ECO:0000313" key="2">
    <source>
        <dbReference type="EMBL" id="CAD8086020.1"/>
    </source>
</evidence>
<accession>A0A8S1N086</accession>
<keyword evidence="3" id="KW-1185">Reference proteome</keyword>
<organism evidence="2 3">
    <name type="scientific">Paramecium primaurelia</name>
    <dbReference type="NCBI Taxonomy" id="5886"/>
    <lineage>
        <taxon>Eukaryota</taxon>
        <taxon>Sar</taxon>
        <taxon>Alveolata</taxon>
        <taxon>Ciliophora</taxon>
        <taxon>Intramacronucleata</taxon>
        <taxon>Oligohymenophorea</taxon>
        <taxon>Peniculida</taxon>
        <taxon>Parameciidae</taxon>
        <taxon>Paramecium</taxon>
    </lineage>
</organism>
<evidence type="ECO:0000313" key="3">
    <source>
        <dbReference type="Proteomes" id="UP000688137"/>
    </source>
</evidence>